<reference evidence="4" key="1">
    <citation type="submission" date="2020-01" db="EMBL/GenBank/DDBJ databases">
        <authorList>
            <consortium name="DOE Joint Genome Institute"/>
            <person name="Haridas S."/>
            <person name="Albert R."/>
            <person name="Binder M."/>
            <person name="Bloem J."/>
            <person name="Labutti K."/>
            <person name="Salamov A."/>
            <person name="Andreopoulos B."/>
            <person name="Baker S.E."/>
            <person name="Barry K."/>
            <person name="Bills G."/>
            <person name="Bluhm B.H."/>
            <person name="Cannon C."/>
            <person name="Castanera R."/>
            <person name="Culley D.E."/>
            <person name="Daum C."/>
            <person name="Ezra D."/>
            <person name="Gonzalez J.B."/>
            <person name="Henrissat B."/>
            <person name="Kuo A."/>
            <person name="Liang C."/>
            <person name="Lipzen A."/>
            <person name="Lutzoni F."/>
            <person name="Magnuson J."/>
            <person name="Mondo S."/>
            <person name="Nolan M."/>
            <person name="Ohm R."/>
            <person name="Pangilinan J."/>
            <person name="Park H.-J."/>
            <person name="Ramirez L."/>
            <person name="Alfaro M."/>
            <person name="Sun H."/>
            <person name="Tritt A."/>
            <person name="Yoshinaga Y."/>
            <person name="Zwiers L.-H."/>
            <person name="Turgeon B.G."/>
            <person name="Goodwin S.B."/>
            <person name="Spatafora J.W."/>
            <person name="Crous P.W."/>
            <person name="Grigoriev I.V."/>
        </authorList>
    </citation>
    <scope>NUCLEOTIDE SEQUENCE</scope>
    <source>
        <strain evidence="4">CBS 342.82</strain>
    </source>
</reference>
<feature type="compositionally biased region" description="Gly residues" evidence="1">
    <location>
        <begin position="233"/>
        <end position="247"/>
    </location>
</feature>
<feature type="compositionally biased region" description="Acidic residues" evidence="1">
    <location>
        <begin position="263"/>
        <end position="272"/>
    </location>
</feature>
<sequence length="272" mass="28717">MALSSEPTTPATALRAAADIADAAGAFAANNTDEGQSRLALRDTIIGLGWLSYYILVVPAKFLYSATLWTLRLLYSPIGFALKPFLYIGRFGLALAMIPVRIVVIYEDFFIYLTVAAILGLLGGLIIRLLFSWLRHALRLDDQDSLSSSPDLKRRAQNATQKIPSSFSTKSAVNGSANDSEPNRTISEYRLSRRSRQQASLAASTAGTISPLPANDEALAAWSSSGGYLSPTGSGGSGGSGGYGKGGGGRKGKNGLIAQTILEEGDGDDSDF</sequence>
<gene>
    <name evidence="4" type="ORF">K489DRAFT_431272</name>
</gene>
<feature type="transmembrane region" description="Helical" evidence="2">
    <location>
        <begin position="110"/>
        <end position="131"/>
    </location>
</feature>
<keyword evidence="2" id="KW-0472">Membrane</keyword>
<reference evidence="4" key="3">
    <citation type="submission" date="2025-08" db="UniProtKB">
        <authorList>
            <consortium name="RefSeq"/>
        </authorList>
    </citation>
    <scope>IDENTIFICATION</scope>
    <source>
        <strain evidence="4">CBS 342.82</strain>
    </source>
</reference>
<organism evidence="4">
    <name type="scientific">Dissoconium aciculare CBS 342.82</name>
    <dbReference type="NCBI Taxonomy" id="1314786"/>
    <lineage>
        <taxon>Eukaryota</taxon>
        <taxon>Fungi</taxon>
        <taxon>Dikarya</taxon>
        <taxon>Ascomycota</taxon>
        <taxon>Pezizomycotina</taxon>
        <taxon>Dothideomycetes</taxon>
        <taxon>Dothideomycetidae</taxon>
        <taxon>Mycosphaerellales</taxon>
        <taxon>Dissoconiaceae</taxon>
        <taxon>Dissoconium</taxon>
    </lineage>
</organism>
<accession>A0A6J3M3V7</accession>
<keyword evidence="3" id="KW-1185">Reference proteome</keyword>
<protein>
    <submittedName>
        <fullName evidence="4">Uncharacterized protein</fullName>
    </submittedName>
</protein>
<proteinExistence type="predicted"/>
<keyword evidence="2" id="KW-0812">Transmembrane</keyword>
<dbReference type="GeneID" id="54366242"/>
<feature type="transmembrane region" description="Helical" evidence="2">
    <location>
        <begin position="85"/>
        <end position="104"/>
    </location>
</feature>
<feature type="transmembrane region" description="Helical" evidence="2">
    <location>
        <begin position="45"/>
        <end position="64"/>
    </location>
</feature>
<feature type="region of interest" description="Disordered" evidence="1">
    <location>
        <begin position="144"/>
        <end position="184"/>
    </location>
</feature>
<dbReference type="AlphaFoldDB" id="A0A6J3M3V7"/>
<reference evidence="4" key="2">
    <citation type="submission" date="2020-04" db="EMBL/GenBank/DDBJ databases">
        <authorList>
            <consortium name="NCBI Genome Project"/>
        </authorList>
    </citation>
    <scope>NUCLEOTIDE SEQUENCE</scope>
    <source>
        <strain evidence="4">CBS 342.82</strain>
    </source>
</reference>
<name>A0A6J3M3V7_9PEZI</name>
<evidence type="ECO:0000256" key="1">
    <source>
        <dbReference type="SAM" id="MobiDB-lite"/>
    </source>
</evidence>
<feature type="compositionally biased region" description="Polar residues" evidence="1">
    <location>
        <begin position="157"/>
        <end position="184"/>
    </location>
</feature>
<evidence type="ECO:0000256" key="2">
    <source>
        <dbReference type="SAM" id="Phobius"/>
    </source>
</evidence>
<keyword evidence="2" id="KW-1133">Transmembrane helix</keyword>
<dbReference type="RefSeq" id="XP_033459619.1">
    <property type="nucleotide sequence ID" value="XM_033608442.1"/>
</dbReference>
<evidence type="ECO:0000313" key="3">
    <source>
        <dbReference type="Proteomes" id="UP000504637"/>
    </source>
</evidence>
<evidence type="ECO:0000313" key="4">
    <source>
        <dbReference type="RefSeq" id="XP_033459619.1"/>
    </source>
</evidence>
<dbReference type="Proteomes" id="UP000504637">
    <property type="component" value="Unplaced"/>
</dbReference>
<feature type="region of interest" description="Disordered" evidence="1">
    <location>
        <begin position="229"/>
        <end position="272"/>
    </location>
</feature>